<dbReference type="Pfam" id="PF18199">
    <property type="entry name" value="Dynein_C"/>
    <property type="match status" value="1"/>
</dbReference>
<sequence length="548" mass="63226">MMRALRPDRMTYAVRNFVEEKLGVKYTEGRKTEFAKSFRESGPASPVFFILSPGVDPLKDVESLGRKLGFTIDLGKLHNVSLGQGQEAVAEVAMEMAAKEGHWVILQNIHLVARWLGSLEKLLERCCEGSHQDYRVFISAEPAPTPQEHIIPQDILDQCRREQEFKTILFSLCYFHACVAERRKFGPQGWNRKYPFNTGDLTISVNVLYNYLEANSQVPWEDLRYLFGEIMYGGHITDDWDRRLCRTYLEEYMQPNQFDRKLALAPGFVVPSNLDYQGYHGYVDEMLPHESPVHYGLHPNAEIEFLTVKTILDEVLEKLPEEYNMSDIYEIRRSLKELDLGLKGELAISSEMEQIQSALFFDNVPDTWTKLAYPSTYSLAQWYNDVLLRCRELDSWTQDLALPTVVWLSGLFNPQSFLTAVMQSLARKNEWPLDKMNLTVDVTKKFKEEFNQPAREGAYVYGLYMQGARWDTQGGVITEARLKELTPSMPVISVRAVPNDRQETRNIYECPLYKTKLRGTTYVWTFSLKTRERPAKWVLAGVALLLSV</sequence>
<name>A0AAN8L5Z2_9TELE</name>
<feature type="domain" description="Dynein heavy chain C-terminal" evidence="3">
    <location>
        <begin position="329"/>
        <end position="546"/>
    </location>
</feature>
<dbReference type="FunFam" id="1.10.8.720:FF:000002">
    <property type="entry name" value="Dynein heavy chain 9, axonemal"/>
    <property type="match status" value="1"/>
</dbReference>
<evidence type="ECO:0000313" key="4">
    <source>
        <dbReference type="EMBL" id="KAK6302907.1"/>
    </source>
</evidence>
<dbReference type="AlphaFoldDB" id="A0AAN8L5Z2"/>
<accession>A0AAN8L5Z2</accession>
<dbReference type="Proteomes" id="UP001356427">
    <property type="component" value="Unassembled WGS sequence"/>
</dbReference>
<dbReference type="FunFam" id="3.10.490.20:FF:000002">
    <property type="entry name" value="Dynein axonemal heavy chain 17"/>
    <property type="match status" value="1"/>
</dbReference>
<reference evidence="4 5" key="1">
    <citation type="submission" date="2021-04" db="EMBL/GenBank/DDBJ databases">
        <authorList>
            <person name="De Guttry C."/>
            <person name="Zahm M."/>
            <person name="Klopp C."/>
            <person name="Cabau C."/>
            <person name="Louis A."/>
            <person name="Berthelot C."/>
            <person name="Parey E."/>
            <person name="Roest Crollius H."/>
            <person name="Montfort J."/>
            <person name="Robinson-Rechavi M."/>
            <person name="Bucao C."/>
            <person name="Bouchez O."/>
            <person name="Gislard M."/>
            <person name="Lluch J."/>
            <person name="Milhes M."/>
            <person name="Lampietro C."/>
            <person name="Lopez Roques C."/>
            <person name="Donnadieu C."/>
            <person name="Braasch I."/>
            <person name="Desvignes T."/>
            <person name="Postlethwait J."/>
            <person name="Bobe J."/>
            <person name="Wedekind C."/>
            <person name="Guiguen Y."/>
        </authorList>
    </citation>
    <scope>NUCLEOTIDE SEQUENCE [LARGE SCALE GENOMIC DNA]</scope>
    <source>
        <strain evidence="4">Cs_M1</strain>
        <tissue evidence="4">Blood</tissue>
    </source>
</reference>
<dbReference type="GO" id="GO:0007018">
    <property type="term" value="P:microtubule-based movement"/>
    <property type="evidence" value="ECO:0007669"/>
    <property type="project" value="InterPro"/>
</dbReference>
<dbReference type="InterPro" id="IPR042219">
    <property type="entry name" value="AAA_lid_11_sf"/>
</dbReference>
<dbReference type="InterPro" id="IPR041658">
    <property type="entry name" value="AAA_lid_11"/>
</dbReference>
<dbReference type="PANTHER" id="PTHR46961">
    <property type="entry name" value="DYNEIN HEAVY CHAIN 1, AXONEMAL-LIKE PROTEIN"/>
    <property type="match status" value="1"/>
</dbReference>
<gene>
    <name evidence="4" type="ORF">J4Q44_G00272620</name>
</gene>
<proteinExistence type="predicted"/>
<evidence type="ECO:0000313" key="5">
    <source>
        <dbReference type="Proteomes" id="UP001356427"/>
    </source>
</evidence>
<keyword evidence="5" id="KW-1185">Reference proteome</keyword>
<dbReference type="Gene3D" id="3.10.490.20">
    <property type="match status" value="1"/>
</dbReference>
<dbReference type="GO" id="GO:0051959">
    <property type="term" value="F:dynein light intermediate chain binding"/>
    <property type="evidence" value="ECO:0007669"/>
    <property type="project" value="InterPro"/>
</dbReference>
<evidence type="ECO:0000259" key="1">
    <source>
        <dbReference type="Pfam" id="PF03028"/>
    </source>
</evidence>
<feature type="domain" description="Dynein heavy chain region D6 P-loop" evidence="1">
    <location>
        <begin position="43"/>
        <end position="160"/>
    </location>
</feature>
<evidence type="ECO:0008006" key="6">
    <source>
        <dbReference type="Google" id="ProtNLM"/>
    </source>
</evidence>
<dbReference type="Pfam" id="PF18198">
    <property type="entry name" value="AAA_lid_11"/>
    <property type="match status" value="1"/>
</dbReference>
<dbReference type="Gene3D" id="1.10.8.720">
    <property type="entry name" value="Region D6 of dynein motor"/>
    <property type="match status" value="1"/>
</dbReference>
<comment type="caution">
    <text evidence="4">The sequence shown here is derived from an EMBL/GenBank/DDBJ whole genome shotgun (WGS) entry which is preliminary data.</text>
</comment>
<dbReference type="EMBL" id="JAGTTL010000025">
    <property type="protein sequence ID" value="KAK6302907.1"/>
    <property type="molecule type" value="Genomic_DNA"/>
</dbReference>
<dbReference type="GO" id="GO:0008569">
    <property type="term" value="F:minus-end-directed microtubule motor activity"/>
    <property type="evidence" value="ECO:0007669"/>
    <property type="project" value="InterPro"/>
</dbReference>
<dbReference type="Pfam" id="PF03028">
    <property type="entry name" value="Dynein_heavy"/>
    <property type="match status" value="1"/>
</dbReference>
<dbReference type="GO" id="GO:0045505">
    <property type="term" value="F:dynein intermediate chain binding"/>
    <property type="evidence" value="ECO:0007669"/>
    <property type="project" value="InterPro"/>
</dbReference>
<dbReference type="InterPro" id="IPR041228">
    <property type="entry name" value="Dynein_C"/>
</dbReference>
<dbReference type="FunFam" id="3.40.50.300:FF:000411">
    <property type="entry name" value="dynein heavy chain 17, axonemal"/>
    <property type="match status" value="1"/>
</dbReference>
<dbReference type="InterPro" id="IPR004273">
    <property type="entry name" value="Dynein_heavy_D6_P-loop"/>
</dbReference>
<dbReference type="Gene3D" id="1.20.1270.280">
    <property type="match status" value="1"/>
</dbReference>
<organism evidence="4 5">
    <name type="scientific">Coregonus suidteri</name>
    <dbReference type="NCBI Taxonomy" id="861788"/>
    <lineage>
        <taxon>Eukaryota</taxon>
        <taxon>Metazoa</taxon>
        <taxon>Chordata</taxon>
        <taxon>Craniata</taxon>
        <taxon>Vertebrata</taxon>
        <taxon>Euteleostomi</taxon>
        <taxon>Actinopterygii</taxon>
        <taxon>Neopterygii</taxon>
        <taxon>Teleostei</taxon>
        <taxon>Protacanthopterygii</taxon>
        <taxon>Salmoniformes</taxon>
        <taxon>Salmonidae</taxon>
        <taxon>Coregoninae</taxon>
        <taxon>Coregonus</taxon>
    </lineage>
</organism>
<dbReference type="GO" id="GO:0030286">
    <property type="term" value="C:dynein complex"/>
    <property type="evidence" value="ECO:0007669"/>
    <property type="project" value="InterPro"/>
</dbReference>
<evidence type="ECO:0000259" key="2">
    <source>
        <dbReference type="Pfam" id="PF18198"/>
    </source>
</evidence>
<feature type="domain" description="Dynein heavy chain AAA lid" evidence="2">
    <location>
        <begin position="165"/>
        <end position="301"/>
    </location>
</feature>
<evidence type="ECO:0000259" key="3">
    <source>
        <dbReference type="Pfam" id="PF18199"/>
    </source>
</evidence>
<dbReference type="InterPro" id="IPR043160">
    <property type="entry name" value="Dynein_C_barrel"/>
</dbReference>
<dbReference type="PANTHER" id="PTHR46961:SF22">
    <property type="entry name" value="DYNEIN BETA CHAIN, CILIARY"/>
    <property type="match status" value="1"/>
</dbReference>
<dbReference type="InterPro" id="IPR026983">
    <property type="entry name" value="DHC"/>
</dbReference>
<protein>
    <recommendedName>
        <fullName evidence="6">Dynein heavy chain 11, axonemal-like</fullName>
    </recommendedName>
</protein>